<keyword evidence="2" id="KW-0808">Transferase</keyword>
<accession>A0A0R2C7N8</accession>
<gene>
    <name evidence="2" type="ORF">FD21_GL001424</name>
</gene>
<dbReference type="GO" id="GO:0005737">
    <property type="term" value="C:cytoplasm"/>
    <property type="evidence" value="ECO:0007669"/>
    <property type="project" value="UniProtKB-ARBA"/>
</dbReference>
<dbReference type="PATRIC" id="fig|1133569.4.peg.1562"/>
<comment type="caution">
    <text evidence="2">The sequence shown here is derived from an EMBL/GenBank/DDBJ whole genome shotgun (WGS) entry which is preliminary data.</text>
</comment>
<dbReference type="SMART" id="SM00316">
    <property type="entry name" value="S1"/>
    <property type="match status" value="1"/>
</dbReference>
<evidence type="ECO:0000313" key="3">
    <source>
        <dbReference type="Proteomes" id="UP000051576"/>
    </source>
</evidence>
<dbReference type="InterPro" id="IPR050437">
    <property type="entry name" value="Ribos_protein_bS1-like"/>
</dbReference>
<dbReference type="GO" id="GO:0016740">
    <property type="term" value="F:transferase activity"/>
    <property type="evidence" value="ECO:0007669"/>
    <property type="project" value="UniProtKB-KW"/>
</dbReference>
<dbReference type="GO" id="GO:0006412">
    <property type="term" value="P:translation"/>
    <property type="evidence" value="ECO:0007669"/>
    <property type="project" value="TreeGrafter"/>
</dbReference>
<dbReference type="eggNOG" id="COG1098">
    <property type="taxonomic scope" value="Bacteria"/>
</dbReference>
<dbReference type="PROSITE" id="PS50126">
    <property type="entry name" value="S1"/>
    <property type="match status" value="1"/>
</dbReference>
<protein>
    <submittedName>
        <fullName evidence="2">Polyribonucleotide nucleotidyltransferase</fullName>
    </submittedName>
</protein>
<organism evidence="2 3">
    <name type="scientific">Liquorilactobacillus vini DSM 20605</name>
    <dbReference type="NCBI Taxonomy" id="1133569"/>
    <lineage>
        <taxon>Bacteria</taxon>
        <taxon>Bacillati</taxon>
        <taxon>Bacillota</taxon>
        <taxon>Bacilli</taxon>
        <taxon>Lactobacillales</taxon>
        <taxon>Lactobacillaceae</taxon>
        <taxon>Liquorilactobacillus</taxon>
    </lineage>
</organism>
<reference evidence="2 3" key="1">
    <citation type="journal article" date="2015" name="Genome Announc.">
        <title>Expanding the biotechnology potential of lactobacilli through comparative genomics of 213 strains and associated genera.</title>
        <authorList>
            <person name="Sun Z."/>
            <person name="Harris H.M."/>
            <person name="McCann A."/>
            <person name="Guo C."/>
            <person name="Argimon S."/>
            <person name="Zhang W."/>
            <person name="Yang X."/>
            <person name="Jeffery I.B."/>
            <person name="Cooney J.C."/>
            <person name="Kagawa T.F."/>
            <person name="Liu W."/>
            <person name="Song Y."/>
            <person name="Salvetti E."/>
            <person name="Wrobel A."/>
            <person name="Rasinkangas P."/>
            <person name="Parkhill J."/>
            <person name="Rea M.C."/>
            <person name="O'Sullivan O."/>
            <person name="Ritari J."/>
            <person name="Douillard F.P."/>
            <person name="Paul Ross R."/>
            <person name="Yang R."/>
            <person name="Briner A.E."/>
            <person name="Felis G.E."/>
            <person name="de Vos W.M."/>
            <person name="Barrangou R."/>
            <person name="Klaenhammer T.R."/>
            <person name="Caufield P.W."/>
            <person name="Cui Y."/>
            <person name="Zhang H."/>
            <person name="O'Toole P.W."/>
        </authorList>
    </citation>
    <scope>NUCLEOTIDE SEQUENCE [LARGE SCALE GENOMIC DNA]</scope>
    <source>
        <strain evidence="2 3">DSM 20605</strain>
    </source>
</reference>
<proteinExistence type="predicted"/>
<dbReference type="RefSeq" id="WP_010580307.1">
    <property type="nucleotide sequence ID" value="NZ_AHYZ01000069.1"/>
</dbReference>
<dbReference type="FunFam" id="2.40.50.140:FF:000051">
    <property type="entry name" value="RNA-binding transcriptional accessory protein"/>
    <property type="match status" value="1"/>
</dbReference>
<name>A0A0R2C7N8_9LACO</name>
<dbReference type="GO" id="GO:0003729">
    <property type="term" value="F:mRNA binding"/>
    <property type="evidence" value="ECO:0007669"/>
    <property type="project" value="UniProtKB-ARBA"/>
</dbReference>
<evidence type="ECO:0000313" key="2">
    <source>
        <dbReference type="EMBL" id="KRM87010.1"/>
    </source>
</evidence>
<keyword evidence="3" id="KW-1185">Reference proteome</keyword>
<sequence>MEYRIGMIVKGKVTGIQPYGVFVALDEETQGLIHISECHAGFVADIHRILSIGQKVNVMIVDIDEYTSKISLSLRYIENPPQRATKIKVRCNHKHYWTSRKVKTGFSPIQSHLDQWVKEALKGI</sequence>
<dbReference type="InterPro" id="IPR003029">
    <property type="entry name" value="S1_domain"/>
</dbReference>
<dbReference type="PANTHER" id="PTHR10724">
    <property type="entry name" value="30S RIBOSOMAL PROTEIN S1"/>
    <property type="match status" value="1"/>
</dbReference>
<dbReference type="Proteomes" id="UP000051576">
    <property type="component" value="Unassembled WGS sequence"/>
</dbReference>
<dbReference type="SUPFAM" id="SSF50249">
    <property type="entry name" value="Nucleic acid-binding proteins"/>
    <property type="match status" value="1"/>
</dbReference>
<dbReference type="AlphaFoldDB" id="A0A0R2C7N8"/>
<dbReference type="Pfam" id="PF00575">
    <property type="entry name" value="S1"/>
    <property type="match status" value="1"/>
</dbReference>
<dbReference type="EMBL" id="AYYX01000041">
    <property type="protein sequence ID" value="KRM87010.1"/>
    <property type="molecule type" value="Genomic_DNA"/>
</dbReference>
<dbReference type="InterPro" id="IPR012340">
    <property type="entry name" value="NA-bd_OB-fold"/>
</dbReference>
<dbReference type="STRING" id="1133569.FD21_GL001424"/>
<feature type="domain" description="S1 motif" evidence="1">
    <location>
        <begin position="6"/>
        <end position="75"/>
    </location>
</feature>
<evidence type="ECO:0000259" key="1">
    <source>
        <dbReference type="PROSITE" id="PS50126"/>
    </source>
</evidence>
<dbReference type="NCBIfam" id="NF040579">
    <property type="entry name" value="S1_dom_CvfD"/>
    <property type="match status" value="1"/>
</dbReference>
<dbReference type="Gene3D" id="2.40.50.140">
    <property type="entry name" value="Nucleic acid-binding proteins"/>
    <property type="match status" value="1"/>
</dbReference>
<dbReference type="OrthoDB" id="9810507at2"/>
<dbReference type="GO" id="GO:0003735">
    <property type="term" value="F:structural constituent of ribosome"/>
    <property type="evidence" value="ECO:0007669"/>
    <property type="project" value="TreeGrafter"/>
</dbReference>